<reference evidence="1" key="1">
    <citation type="submission" date="2012-09" db="EMBL/GenBank/DDBJ databases">
        <authorList>
            <person name="Martin A.A."/>
        </authorList>
    </citation>
    <scope>NUCLEOTIDE SEQUENCE</scope>
</reference>
<dbReference type="Pfam" id="PF02995">
    <property type="entry name" value="DUF229"/>
    <property type="match status" value="1"/>
</dbReference>
<dbReference type="PANTHER" id="PTHR10974:SF75">
    <property type="entry name" value="SULFATASE DOMAIN-CONTAINING PROTEIN"/>
    <property type="match status" value="1"/>
</dbReference>
<dbReference type="InterPro" id="IPR004245">
    <property type="entry name" value="DUF229"/>
</dbReference>
<dbReference type="InterPro" id="IPR017850">
    <property type="entry name" value="Alkaline_phosphatase_core_sf"/>
</dbReference>
<reference evidence="2" key="2">
    <citation type="submission" date="2017-02" db="UniProtKB">
        <authorList>
            <consortium name="WormBaseParasite"/>
        </authorList>
    </citation>
    <scope>IDENTIFICATION</scope>
</reference>
<evidence type="ECO:0000313" key="2">
    <source>
        <dbReference type="WBParaSite" id="ACAC_0001088001-mRNA-1"/>
    </source>
</evidence>
<dbReference type="WBParaSite" id="ACAC_0001088001-mRNA-1">
    <property type="protein sequence ID" value="ACAC_0001088001-mRNA-1"/>
    <property type="gene ID" value="ACAC_0001088001"/>
</dbReference>
<protein>
    <submittedName>
        <fullName evidence="2">Sulfatase domain-containing protein</fullName>
    </submittedName>
</protein>
<evidence type="ECO:0000313" key="1">
    <source>
        <dbReference type="Proteomes" id="UP000035642"/>
    </source>
</evidence>
<sequence length="189" mass="22342">MIAQDYGVGIAYYPNCLGFRRSEADHIWRPFDILRGEGTTFKKSFKDSCSEPHLEMLDYLEKFMNSYTGTPKFAQVWPTYLAHDTLKHLYHADEHFLRFFKKNRAIVDKSFFFFMGDHGPRFEGIREVSLGQYENLNPFLMVMIPSMYRNTSIHHQLYQKTNQLMTNFDLHATIMDILKVRTGNFKITD</sequence>
<dbReference type="Proteomes" id="UP000035642">
    <property type="component" value="Unassembled WGS sequence"/>
</dbReference>
<dbReference type="STRING" id="6313.A0A0K0DI06"/>
<organism evidence="1 2">
    <name type="scientific">Angiostrongylus cantonensis</name>
    <name type="common">Rat lungworm</name>
    <dbReference type="NCBI Taxonomy" id="6313"/>
    <lineage>
        <taxon>Eukaryota</taxon>
        <taxon>Metazoa</taxon>
        <taxon>Ecdysozoa</taxon>
        <taxon>Nematoda</taxon>
        <taxon>Chromadorea</taxon>
        <taxon>Rhabditida</taxon>
        <taxon>Rhabditina</taxon>
        <taxon>Rhabditomorpha</taxon>
        <taxon>Strongyloidea</taxon>
        <taxon>Metastrongylidae</taxon>
        <taxon>Angiostrongylus</taxon>
    </lineage>
</organism>
<proteinExistence type="predicted"/>
<accession>A0A0K0DI06</accession>
<dbReference type="GO" id="GO:0005615">
    <property type="term" value="C:extracellular space"/>
    <property type="evidence" value="ECO:0007669"/>
    <property type="project" value="TreeGrafter"/>
</dbReference>
<keyword evidence="1" id="KW-1185">Reference proteome</keyword>
<dbReference type="Gene3D" id="3.40.720.10">
    <property type="entry name" value="Alkaline Phosphatase, subunit A"/>
    <property type="match status" value="1"/>
</dbReference>
<dbReference type="AlphaFoldDB" id="A0A0K0DI06"/>
<dbReference type="PANTHER" id="PTHR10974">
    <property type="entry name" value="FI08016P-RELATED"/>
    <property type="match status" value="1"/>
</dbReference>
<dbReference type="SUPFAM" id="SSF53649">
    <property type="entry name" value="Alkaline phosphatase-like"/>
    <property type="match status" value="1"/>
</dbReference>
<name>A0A0K0DI06_ANGCA</name>